<dbReference type="GeneID" id="69029252"/>
<reference evidence="3" key="1">
    <citation type="journal article" date="2015" name="PLoS Genet.">
        <title>The dynamic genome and transcriptome of the human fungal pathogen Blastomyces and close relative Emmonsia.</title>
        <authorList>
            <person name="Munoz J.F."/>
            <person name="Gauthier G.M."/>
            <person name="Desjardins C.A."/>
            <person name="Gallo J.E."/>
            <person name="Holder J."/>
            <person name="Sullivan T.D."/>
            <person name="Marty A.J."/>
            <person name="Carmen J.C."/>
            <person name="Chen Z."/>
            <person name="Ding L."/>
            <person name="Gujja S."/>
            <person name="Magrini V."/>
            <person name="Misas E."/>
            <person name="Mitreva M."/>
            <person name="Priest M."/>
            <person name="Saif S."/>
            <person name="Whiston E.A."/>
            <person name="Young S."/>
            <person name="Zeng Q."/>
            <person name="Goldman W.E."/>
            <person name="Mardis E.R."/>
            <person name="Taylor J.W."/>
            <person name="McEwen J.G."/>
            <person name="Clay O.K."/>
            <person name="Klein B.S."/>
            <person name="Cuomo C.A."/>
        </authorList>
    </citation>
    <scope>NUCLEOTIDE SEQUENCE [LARGE SCALE GENOMIC DNA]</scope>
    <source>
        <strain evidence="3">ER-3 / ATCC MYA-2586</strain>
    </source>
</reference>
<feature type="region of interest" description="Disordered" evidence="1">
    <location>
        <begin position="103"/>
        <end position="134"/>
    </location>
</feature>
<evidence type="ECO:0000313" key="2">
    <source>
        <dbReference type="EMBL" id="EEQ92418.1"/>
    </source>
</evidence>
<proteinExistence type="predicted"/>
<name>A0ABP2F5R4_AJEDR</name>
<evidence type="ECO:0000256" key="1">
    <source>
        <dbReference type="SAM" id="MobiDB-lite"/>
    </source>
</evidence>
<feature type="compositionally biased region" description="Low complexity" evidence="1">
    <location>
        <begin position="112"/>
        <end position="129"/>
    </location>
</feature>
<dbReference type="EMBL" id="EQ999981">
    <property type="protein sequence ID" value="EEQ92418.1"/>
    <property type="molecule type" value="Genomic_DNA"/>
</dbReference>
<accession>A0ABP2F5R4</accession>
<gene>
    <name evidence="2" type="ORF">BDCG_07538</name>
</gene>
<organism evidence="2 3">
    <name type="scientific">Ajellomyces dermatitidis (strain ER-3 / ATCC MYA-2586)</name>
    <name type="common">Blastomyces dermatitidis</name>
    <dbReference type="NCBI Taxonomy" id="559297"/>
    <lineage>
        <taxon>Eukaryota</taxon>
        <taxon>Fungi</taxon>
        <taxon>Dikarya</taxon>
        <taxon>Ascomycota</taxon>
        <taxon>Pezizomycotina</taxon>
        <taxon>Eurotiomycetes</taxon>
        <taxon>Eurotiomycetidae</taxon>
        <taxon>Onygenales</taxon>
        <taxon>Ajellomycetaceae</taxon>
        <taxon>Blastomyces</taxon>
    </lineage>
</organism>
<dbReference type="Proteomes" id="UP000002039">
    <property type="component" value="Unassembled WGS sequence"/>
</dbReference>
<dbReference type="RefSeq" id="XP_045278745.1">
    <property type="nucleotide sequence ID" value="XM_045423325.1"/>
</dbReference>
<sequence>MPHLKLLEKYAESQCDASLYPKLGSELLPVLASQHCLLTTLFLALWLKTMIACRLTGEDLIHQLCPEDAQDGRKPAPERNYTAGQGETLTKVPALHELTGLGAIKHSKSHRATPSAASRSPSSDGAASTTSTEELVRKCSSLEATLHAYTNSDRVLRHQLWLENKSHAATRHELELEKRFQGDCAEANAKLREDFSKMQEAYAVAQQVLGMEQEHHRAMMAELESAVQWCH</sequence>
<feature type="region of interest" description="Disordered" evidence="1">
    <location>
        <begin position="68"/>
        <end position="89"/>
    </location>
</feature>
<evidence type="ECO:0000313" key="3">
    <source>
        <dbReference type="Proteomes" id="UP000002039"/>
    </source>
</evidence>
<keyword evidence="3" id="KW-1185">Reference proteome</keyword>
<protein>
    <submittedName>
        <fullName evidence="2">Uncharacterized protein</fullName>
    </submittedName>
</protein>